<evidence type="ECO:0000313" key="2">
    <source>
        <dbReference type="Proteomes" id="UP000001017"/>
    </source>
</evidence>
<dbReference type="OrthoDB" id="55886at2157"/>
<evidence type="ECO:0000313" key="1">
    <source>
        <dbReference type="EMBL" id="BAB60122.1"/>
    </source>
</evidence>
<dbReference type="KEGG" id="tvo:TVG1001389"/>
<name>Q97A30_THEVO</name>
<dbReference type="AlphaFoldDB" id="Q97A30"/>
<dbReference type="STRING" id="273116.gene:9381772"/>
<dbReference type="eggNOG" id="arCOG05388">
    <property type="taxonomic scope" value="Archaea"/>
</dbReference>
<proteinExistence type="predicted"/>
<dbReference type="EMBL" id="BA000011">
    <property type="protein sequence ID" value="BAB60122.1"/>
    <property type="molecule type" value="Genomic_DNA"/>
</dbReference>
<reference evidence="1 2" key="1">
    <citation type="journal article" date="1999" name="Proc. Jpn. Acad.">
        <title>Determination of the complete genomic DNA sequence of Thermoplasma volvanium GSS1.</title>
        <authorList>
            <person name="Kawashima T."/>
            <person name="Yamamoto Y."/>
            <person name="Aramaki H."/>
            <person name="Nunoshiba T."/>
            <person name="Kawamoto T."/>
            <person name="Watanabe K."/>
            <person name="Yamazaki M."/>
            <person name="Kanehori K."/>
            <person name="Amano N."/>
            <person name="Ohya Y."/>
            <person name="Makino K."/>
            <person name="Suzuki M."/>
        </authorList>
    </citation>
    <scope>NUCLEOTIDE SEQUENCE [LARGE SCALE GENOMIC DNA]</scope>
    <source>
        <strain evidence="2">ATCC 51530 / DSM 4299 / JCM 9571 / NBRC 15438 / GSS1</strain>
    </source>
</reference>
<sequence>MVNQDEPELGELCEKILVHIYRYGPDSPKYMAHRLLGASGWAPTYDEKEIKEKCKKMESLRLIRVFQGPLKRSPTSSVKPWIKIKAREINYKPAGIYYELTKDGKRIAGKLFKEKYR</sequence>
<keyword evidence="2" id="KW-1185">Reference proteome</keyword>
<reference evidence="1 2" key="2">
    <citation type="journal article" date="2000" name="Proc. Natl. Acad. Sci. U.S.A.">
        <title>Archaeal adaptation to higher temperatures revealed by genomic sequence of Thermoplasma volcanium.</title>
        <authorList>
            <person name="Kawashima T."/>
            <person name="Amano N."/>
            <person name="Koike H."/>
            <person name="Makino S."/>
            <person name="Higuchi S."/>
            <person name="Kawashima-Ohya Y."/>
            <person name="Watanabe K."/>
            <person name="Yamazaki M."/>
            <person name="Kanehori K."/>
            <person name="Kawamoto T."/>
            <person name="Nunoshiba T."/>
            <person name="Yamamoto Y."/>
            <person name="Aramaki H."/>
            <person name="Makino K."/>
            <person name="Suzuki M."/>
        </authorList>
    </citation>
    <scope>NUCLEOTIDE SEQUENCE [LARGE SCALE GENOMIC DNA]</scope>
    <source>
        <strain evidence="2">ATCC 51530 / DSM 4299 / JCM 9571 / NBRC 15438 / GSS1</strain>
    </source>
</reference>
<accession>Q97A30</accession>
<dbReference type="PaxDb" id="273116-14325197"/>
<organism evidence="1 2">
    <name type="scientific">Thermoplasma volcanium (strain ATCC 51530 / DSM 4299 / JCM 9571 / NBRC 15438 / GSS1)</name>
    <dbReference type="NCBI Taxonomy" id="273116"/>
    <lineage>
        <taxon>Archaea</taxon>
        <taxon>Methanobacteriati</taxon>
        <taxon>Thermoplasmatota</taxon>
        <taxon>Thermoplasmata</taxon>
        <taxon>Thermoplasmatales</taxon>
        <taxon>Thermoplasmataceae</taxon>
        <taxon>Thermoplasma</taxon>
    </lineage>
</organism>
<dbReference type="Proteomes" id="UP000001017">
    <property type="component" value="Chromosome"/>
</dbReference>
<dbReference type="HOGENOM" id="CLU_2140235_0_0_2"/>
<gene>
    <name evidence="1" type="ORF">TVG1001389</name>
</gene>
<protein>
    <submittedName>
        <fullName evidence="1">TVG1001389 protein</fullName>
    </submittedName>
</protein>
<dbReference type="GeneID" id="1442057"/>
<dbReference type="RefSeq" id="WP_010917209.1">
    <property type="nucleotide sequence ID" value="NC_002689.2"/>
</dbReference>